<dbReference type="InterPro" id="IPR000305">
    <property type="entry name" value="GIY-YIG_endonuc"/>
</dbReference>
<dbReference type="SUPFAM" id="SSF82771">
    <property type="entry name" value="GIY-YIG endonuclease"/>
    <property type="match status" value="1"/>
</dbReference>
<reference evidence="2 3" key="1">
    <citation type="submission" date="2020-07" db="EMBL/GenBank/DDBJ databases">
        <authorList>
            <person name="Sun Q."/>
        </authorList>
    </citation>
    <scope>NUCLEOTIDE SEQUENCE [LARGE SCALE GENOMIC DNA]</scope>
    <source>
        <strain evidence="2 3">MAH-1</strain>
    </source>
</reference>
<dbReference type="InterPro" id="IPR035901">
    <property type="entry name" value="GIY-YIG_endonuc_sf"/>
</dbReference>
<evidence type="ECO:0000313" key="3">
    <source>
        <dbReference type="Proteomes" id="UP000535020"/>
    </source>
</evidence>
<organism evidence="2 3">
    <name type="scientific">Flavobacterium agri</name>
    <dbReference type="NCBI Taxonomy" id="2743471"/>
    <lineage>
        <taxon>Bacteria</taxon>
        <taxon>Pseudomonadati</taxon>
        <taxon>Bacteroidota</taxon>
        <taxon>Flavobacteriia</taxon>
        <taxon>Flavobacteriales</taxon>
        <taxon>Flavobacteriaceae</taxon>
        <taxon>Flavobacterium</taxon>
    </lineage>
</organism>
<keyword evidence="3" id="KW-1185">Reference proteome</keyword>
<dbReference type="Proteomes" id="UP000535020">
    <property type="component" value="Unassembled WGS sequence"/>
</dbReference>
<proteinExistence type="predicted"/>
<feature type="domain" description="GIY-YIG" evidence="1">
    <location>
        <begin position="1"/>
        <end position="45"/>
    </location>
</feature>
<dbReference type="PROSITE" id="PS50164">
    <property type="entry name" value="GIY_YIG"/>
    <property type="match status" value="1"/>
</dbReference>
<protein>
    <submittedName>
        <fullName evidence="2">GIY-YIG nuclease family protein</fullName>
    </submittedName>
</protein>
<dbReference type="Gene3D" id="3.40.1440.10">
    <property type="entry name" value="GIY-YIG endonuclease"/>
    <property type="match status" value="1"/>
</dbReference>
<feature type="non-terminal residue" evidence="2">
    <location>
        <position position="45"/>
    </location>
</feature>
<dbReference type="EMBL" id="JACBJI010000009">
    <property type="protein sequence ID" value="NYA72532.1"/>
    <property type="molecule type" value="Genomic_DNA"/>
</dbReference>
<gene>
    <name evidence="2" type="ORF">HZF10_16495</name>
</gene>
<evidence type="ECO:0000259" key="1">
    <source>
        <dbReference type="PROSITE" id="PS50164"/>
    </source>
</evidence>
<sequence length="45" mass="5497">MFYFYIIYSKSIDHYYVGHTENLVERLQKHNSHVYSHAFTRKASD</sequence>
<evidence type="ECO:0000313" key="2">
    <source>
        <dbReference type="EMBL" id="NYA72532.1"/>
    </source>
</evidence>
<name>A0A7Y8Y518_9FLAO</name>
<dbReference type="AlphaFoldDB" id="A0A7Y8Y518"/>
<comment type="caution">
    <text evidence="2">The sequence shown here is derived from an EMBL/GenBank/DDBJ whole genome shotgun (WGS) entry which is preliminary data.</text>
</comment>
<accession>A0A7Y8Y518</accession>
<dbReference type="Pfam" id="PF01541">
    <property type="entry name" value="GIY-YIG"/>
    <property type="match status" value="1"/>
</dbReference>